<protein>
    <submittedName>
        <fullName evidence="1">Haloacid dehalogenase-like hydrolase</fullName>
    </submittedName>
</protein>
<gene>
    <name evidence="1" type="ORF">OG626_10290</name>
</gene>
<dbReference type="InterPro" id="IPR023214">
    <property type="entry name" value="HAD_sf"/>
</dbReference>
<dbReference type="EMBL" id="CP109535">
    <property type="protein sequence ID" value="WTY95251.1"/>
    <property type="molecule type" value="Genomic_DNA"/>
</dbReference>
<name>A0AAU3GRU7_9ACTN</name>
<reference evidence="1" key="1">
    <citation type="submission" date="2022-10" db="EMBL/GenBank/DDBJ databases">
        <title>The complete genomes of actinobacterial strains from the NBC collection.</title>
        <authorList>
            <person name="Joergensen T.S."/>
            <person name="Alvarez Arevalo M."/>
            <person name="Sterndorff E.B."/>
            <person name="Faurdal D."/>
            <person name="Vuksanovic O."/>
            <person name="Mourched A.-S."/>
            <person name="Charusanti P."/>
            <person name="Shaw S."/>
            <person name="Blin K."/>
            <person name="Weber T."/>
        </authorList>
    </citation>
    <scope>NUCLEOTIDE SEQUENCE</scope>
    <source>
        <strain evidence="1">NBC_01401</strain>
    </source>
</reference>
<dbReference type="SUPFAM" id="SSF56784">
    <property type="entry name" value="HAD-like"/>
    <property type="match status" value="1"/>
</dbReference>
<accession>A0AAU3GRU7</accession>
<dbReference type="Gene3D" id="3.40.50.1000">
    <property type="entry name" value="HAD superfamily/HAD-like"/>
    <property type="match status" value="1"/>
</dbReference>
<proteinExistence type="predicted"/>
<dbReference type="InterPro" id="IPR036412">
    <property type="entry name" value="HAD-like_sf"/>
</dbReference>
<dbReference type="AlphaFoldDB" id="A0AAU3GRU7"/>
<dbReference type="GO" id="GO:0016787">
    <property type="term" value="F:hydrolase activity"/>
    <property type="evidence" value="ECO:0007669"/>
    <property type="project" value="UniProtKB-KW"/>
</dbReference>
<sequence length="78" mass="8803">MVPRRGGRGRLLPRTRLEALRAHRRDGHRVVLVSGSFPAVLLPLAEHIGAHHLPCTEPEIDPVSRLYTGRLPDRRTSR</sequence>
<organism evidence="1">
    <name type="scientific">Streptomyces sp. NBC_01401</name>
    <dbReference type="NCBI Taxonomy" id="2903854"/>
    <lineage>
        <taxon>Bacteria</taxon>
        <taxon>Bacillati</taxon>
        <taxon>Actinomycetota</taxon>
        <taxon>Actinomycetes</taxon>
        <taxon>Kitasatosporales</taxon>
        <taxon>Streptomycetaceae</taxon>
        <taxon>Streptomyces</taxon>
    </lineage>
</organism>
<evidence type="ECO:0000313" key="1">
    <source>
        <dbReference type="EMBL" id="WTY95251.1"/>
    </source>
</evidence>
<keyword evidence="1" id="KW-0378">Hydrolase</keyword>
<dbReference type="Pfam" id="PF12710">
    <property type="entry name" value="HAD"/>
    <property type="match status" value="1"/>
</dbReference>